<dbReference type="PRINTS" id="PR00039">
    <property type="entry name" value="HTHLYSR"/>
</dbReference>
<evidence type="ECO:0000256" key="2">
    <source>
        <dbReference type="ARBA" id="ARBA00023015"/>
    </source>
</evidence>
<proteinExistence type="inferred from homology"/>
<dbReference type="CDD" id="cd05466">
    <property type="entry name" value="PBP2_LTTR_substrate"/>
    <property type="match status" value="1"/>
</dbReference>
<keyword evidence="2" id="KW-0805">Transcription regulation</keyword>
<dbReference type="InterPro" id="IPR036390">
    <property type="entry name" value="WH_DNA-bd_sf"/>
</dbReference>
<dbReference type="GeneID" id="93277913"/>
<comment type="similarity">
    <text evidence="1">Belongs to the LysR transcriptional regulatory family.</text>
</comment>
<dbReference type="GO" id="GO:0000976">
    <property type="term" value="F:transcription cis-regulatory region binding"/>
    <property type="evidence" value="ECO:0007669"/>
    <property type="project" value="TreeGrafter"/>
</dbReference>
<dbReference type="PANTHER" id="PTHR30126">
    <property type="entry name" value="HTH-TYPE TRANSCRIPTIONAL REGULATOR"/>
    <property type="match status" value="1"/>
</dbReference>
<dbReference type="Pfam" id="PF00126">
    <property type="entry name" value="HTH_1"/>
    <property type="match status" value="1"/>
</dbReference>
<keyword evidence="4" id="KW-0804">Transcription</keyword>
<dbReference type="PROSITE" id="PS50931">
    <property type="entry name" value="HTH_LYSR"/>
    <property type="match status" value="1"/>
</dbReference>
<gene>
    <name evidence="6" type="ORF">SAMN05216313_10185</name>
</gene>
<evidence type="ECO:0000256" key="3">
    <source>
        <dbReference type="ARBA" id="ARBA00023125"/>
    </source>
</evidence>
<protein>
    <submittedName>
        <fullName evidence="6">DNA-binding transcriptional regulator, LysR family</fullName>
    </submittedName>
</protein>
<organism evidence="6 7">
    <name type="scientific">Enterocloster lavalensis</name>
    <dbReference type="NCBI Taxonomy" id="460384"/>
    <lineage>
        <taxon>Bacteria</taxon>
        <taxon>Bacillati</taxon>
        <taxon>Bacillota</taxon>
        <taxon>Clostridia</taxon>
        <taxon>Lachnospirales</taxon>
        <taxon>Lachnospiraceae</taxon>
        <taxon>Enterocloster</taxon>
    </lineage>
</organism>
<dbReference type="Pfam" id="PF03466">
    <property type="entry name" value="LysR_substrate"/>
    <property type="match status" value="1"/>
</dbReference>
<dbReference type="GO" id="GO:0003700">
    <property type="term" value="F:DNA-binding transcription factor activity"/>
    <property type="evidence" value="ECO:0007669"/>
    <property type="project" value="InterPro"/>
</dbReference>
<dbReference type="EMBL" id="FOIM01000001">
    <property type="protein sequence ID" value="SES94751.1"/>
    <property type="molecule type" value="Genomic_DNA"/>
</dbReference>
<feature type="domain" description="HTH lysR-type" evidence="5">
    <location>
        <begin position="1"/>
        <end position="58"/>
    </location>
</feature>
<evidence type="ECO:0000313" key="7">
    <source>
        <dbReference type="Proteomes" id="UP000198508"/>
    </source>
</evidence>
<dbReference type="RefSeq" id="WP_166434470.1">
    <property type="nucleotide sequence ID" value="NZ_CABJCG010000007.1"/>
</dbReference>
<dbReference type="SUPFAM" id="SSF53850">
    <property type="entry name" value="Periplasmic binding protein-like II"/>
    <property type="match status" value="1"/>
</dbReference>
<dbReference type="PANTHER" id="PTHR30126:SF78">
    <property type="entry name" value="HTH LYSR-TYPE DOMAIN-CONTAINING PROTEIN"/>
    <property type="match status" value="1"/>
</dbReference>
<sequence>MKTSDWALIQTLYECRNITRAAAQLYISQPTLTKRLRAIEEELGVVIALRGKRGVTFTPEGEYLAVKATQFLSLMDEVNRHLTELKEEPSGTLCIGASNSMARFSLPGLLQYYQESHPGISFEITTSLSSQLCKRVERRELDLAFAFGDIPFKGVKYRFASEQAYLASVKPLDMSRLSSYPYITYFKDKYTQQLIENWWAEYYLTPFPRGLVVQHGDICREMILKGLGYSFFFVRGYMADHPQYVYPLHYKDGTPLLRNTWLLCPDQPENLRPEVQSFIREALDYSRSQPSHA</sequence>
<evidence type="ECO:0000313" key="6">
    <source>
        <dbReference type="EMBL" id="SES94751.1"/>
    </source>
</evidence>
<reference evidence="7" key="1">
    <citation type="submission" date="2016-10" db="EMBL/GenBank/DDBJ databases">
        <authorList>
            <person name="Varghese N."/>
            <person name="Submissions S."/>
        </authorList>
    </citation>
    <scope>NUCLEOTIDE SEQUENCE [LARGE SCALE GENOMIC DNA]</scope>
    <source>
        <strain evidence="7">NLAE-zl-G277</strain>
    </source>
</reference>
<evidence type="ECO:0000256" key="1">
    <source>
        <dbReference type="ARBA" id="ARBA00009437"/>
    </source>
</evidence>
<dbReference type="Proteomes" id="UP000198508">
    <property type="component" value="Unassembled WGS sequence"/>
</dbReference>
<dbReference type="InterPro" id="IPR036388">
    <property type="entry name" value="WH-like_DNA-bd_sf"/>
</dbReference>
<evidence type="ECO:0000256" key="4">
    <source>
        <dbReference type="ARBA" id="ARBA00023163"/>
    </source>
</evidence>
<dbReference type="InterPro" id="IPR000847">
    <property type="entry name" value="LysR_HTH_N"/>
</dbReference>
<name>A0A1I0AMY6_9FIRM</name>
<accession>A0A1I0AMY6</accession>
<dbReference type="AlphaFoldDB" id="A0A1I0AMY6"/>
<evidence type="ECO:0000259" key="5">
    <source>
        <dbReference type="PROSITE" id="PS50931"/>
    </source>
</evidence>
<dbReference type="Gene3D" id="1.10.10.10">
    <property type="entry name" value="Winged helix-like DNA-binding domain superfamily/Winged helix DNA-binding domain"/>
    <property type="match status" value="1"/>
</dbReference>
<keyword evidence="7" id="KW-1185">Reference proteome</keyword>
<dbReference type="STRING" id="460384.SAMN05216313_10185"/>
<dbReference type="Gene3D" id="3.40.190.290">
    <property type="match status" value="1"/>
</dbReference>
<keyword evidence="3 6" id="KW-0238">DNA-binding</keyword>
<dbReference type="SUPFAM" id="SSF46785">
    <property type="entry name" value="Winged helix' DNA-binding domain"/>
    <property type="match status" value="1"/>
</dbReference>
<dbReference type="InterPro" id="IPR005119">
    <property type="entry name" value="LysR_subst-bd"/>
</dbReference>